<dbReference type="Proteomes" id="UP001201980">
    <property type="component" value="Unassembled WGS sequence"/>
</dbReference>
<feature type="compositionally biased region" description="Basic and acidic residues" evidence="1">
    <location>
        <begin position="354"/>
        <end position="366"/>
    </location>
</feature>
<keyword evidence="4" id="KW-1185">Reference proteome</keyword>
<comment type="caution">
    <text evidence="3">The sequence shown here is derived from an EMBL/GenBank/DDBJ whole genome shotgun (WGS) entry which is preliminary data.</text>
</comment>
<reference evidence="3" key="1">
    <citation type="submission" date="2022-07" db="EMBL/GenBank/DDBJ databases">
        <title>Draft genome sequence of Zalerion maritima ATCC 34329, a (micro)plastics degrading marine fungus.</title>
        <authorList>
            <person name="Paco A."/>
            <person name="Goncalves M.F.M."/>
            <person name="Rocha-Santos T.A.P."/>
            <person name="Alves A."/>
        </authorList>
    </citation>
    <scope>NUCLEOTIDE SEQUENCE</scope>
    <source>
        <strain evidence="3">ATCC 34329</strain>
    </source>
</reference>
<feature type="region of interest" description="Disordered" evidence="1">
    <location>
        <begin position="320"/>
        <end position="374"/>
    </location>
</feature>
<evidence type="ECO:0000313" key="4">
    <source>
        <dbReference type="Proteomes" id="UP001201980"/>
    </source>
</evidence>
<feature type="compositionally biased region" description="Basic and acidic residues" evidence="1">
    <location>
        <begin position="99"/>
        <end position="108"/>
    </location>
</feature>
<evidence type="ECO:0000256" key="1">
    <source>
        <dbReference type="SAM" id="MobiDB-lite"/>
    </source>
</evidence>
<dbReference type="SUPFAM" id="SSF143990">
    <property type="entry name" value="YbiA-like"/>
    <property type="match status" value="1"/>
</dbReference>
<gene>
    <name evidence="3" type="ORF">MKZ38_000776</name>
</gene>
<dbReference type="CDD" id="cd15457">
    <property type="entry name" value="NADAR"/>
    <property type="match status" value="1"/>
</dbReference>
<dbReference type="InterPro" id="IPR012816">
    <property type="entry name" value="NADAR"/>
</dbReference>
<organism evidence="3 4">
    <name type="scientific">Zalerion maritima</name>
    <dbReference type="NCBI Taxonomy" id="339359"/>
    <lineage>
        <taxon>Eukaryota</taxon>
        <taxon>Fungi</taxon>
        <taxon>Dikarya</taxon>
        <taxon>Ascomycota</taxon>
        <taxon>Pezizomycotina</taxon>
        <taxon>Sordariomycetes</taxon>
        <taxon>Lulworthiomycetidae</taxon>
        <taxon>Lulworthiales</taxon>
        <taxon>Lulworthiaceae</taxon>
        <taxon>Zalerion</taxon>
    </lineage>
</organism>
<dbReference type="AlphaFoldDB" id="A0AAD5RFG5"/>
<feature type="domain" description="NADAR" evidence="2">
    <location>
        <begin position="134"/>
        <end position="320"/>
    </location>
</feature>
<dbReference type="Pfam" id="PF08719">
    <property type="entry name" value="NADAR"/>
    <property type="match status" value="1"/>
</dbReference>
<dbReference type="Gene3D" id="1.10.357.40">
    <property type="entry name" value="YbiA-like"/>
    <property type="match status" value="1"/>
</dbReference>
<protein>
    <recommendedName>
        <fullName evidence="2">NADAR domain-containing protein</fullName>
    </recommendedName>
</protein>
<feature type="region of interest" description="Disordered" evidence="1">
    <location>
        <begin position="68"/>
        <end position="123"/>
    </location>
</feature>
<evidence type="ECO:0000313" key="3">
    <source>
        <dbReference type="EMBL" id="KAJ2891179.1"/>
    </source>
</evidence>
<feature type="compositionally biased region" description="Basic and acidic residues" evidence="1">
    <location>
        <begin position="320"/>
        <end position="340"/>
    </location>
</feature>
<evidence type="ECO:0000259" key="2">
    <source>
        <dbReference type="Pfam" id="PF08719"/>
    </source>
</evidence>
<name>A0AAD5RFG5_9PEZI</name>
<dbReference type="EMBL" id="JAKWBI020001184">
    <property type="protein sequence ID" value="KAJ2891179.1"/>
    <property type="molecule type" value="Genomic_DNA"/>
</dbReference>
<sequence length="374" mass="41218">MKRSFFISRTFTSTSRSISYSASLRAAASSSLRNALAIYLRYSVAPSKRGKAAFITIATGHLITASTSTATMPTTRSGKQTGEDASSSSSRAKASPNDRSAKSKTGERKKSHPNVANPANVDSAVNNDSDDIVYFWRDTDVRTGWLSQWYQCAFEDDEGRAFASAEHYMMYHKALLFSSPLAATLLSDPSSPEFPSHPLHPRDVKGVGRKVKNFDQKVWDARKMDIVTNASYFKFKNPVAEQEEEATTDSTGKGMKVKELGGLTKMLMQTGDKEIVEASPYDRIWGIGMKEVDARRCQGRGKWGQNLLGQALVVAREKLRKENEKEVEKTEAASEEKVGDGDVEMEGNAAGAEEETKLKEQKKGGDIAEDWVEV</sequence>
<proteinExistence type="predicted"/>
<accession>A0AAD5RFG5</accession>
<dbReference type="InterPro" id="IPR037238">
    <property type="entry name" value="YbiA-like_sf"/>
</dbReference>
<feature type="compositionally biased region" description="Low complexity" evidence="1">
    <location>
        <begin position="85"/>
        <end position="95"/>
    </location>
</feature>